<dbReference type="EC" id="2.7.2.3" evidence="5 13"/>
<dbReference type="GO" id="GO:0006094">
    <property type="term" value="P:gluconeogenesis"/>
    <property type="evidence" value="ECO:0007669"/>
    <property type="project" value="TreeGrafter"/>
</dbReference>
<feature type="binding site" evidence="13">
    <location>
        <position position="152"/>
    </location>
    <ligand>
        <name>substrate</name>
    </ligand>
</feature>
<dbReference type="InterPro" id="IPR015911">
    <property type="entry name" value="Phosphoglycerate_kinase_CS"/>
</dbReference>
<feature type="binding site" evidence="14">
    <location>
        <position position="37"/>
    </location>
    <ligand>
        <name>(2R)-3-phosphoglycerate</name>
        <dbReference type="ChEBI" id="CHEBI:58272"/>
    </ligand>
</feature>
<comment type="caution">
    <text evidence="13">Lacks conserved residue(s) required for the propagation of feature annotation.</text>
</comment>
<evidence type="ECO:0000256" key="7">
    <source>
        <dbReference type="ARBA" id="ARBA00022490"/>
    </source>
</evidence>
<feature type="binding site" evidence="13 14">
    <location>
        <begin position="22"/>
        <end position="24"/>
    </location>
    <ligand>
        <name>substrate</name>
    </ligand>
</feature>
<keyword evidence="8 13" id="KW-0808">Transferase</keyword>
<keyword evidence="12 13" id="KW-0324">Glycolysis</keyword>
<evidence type="ECO:0000256" key="9">
    <source>
        <dbReference type="ARBA" id="ARBA00022741"/>
    </source>
</evidence>
<dbReference type="PROSITE" id="PS00111">
    <property type="entry name" value="PGLYCERATE_KINASE"/>
    <property type="match status" value="1"/>
</dbReference>
<comment type="pathway">
    <text evidence="2 13">Carbohydrate degradation; glycolysis; pyruvate from D-glyceraldehyde 3-phosphate: step 2/5.</text>
</comment>
<dbReference type="Pfam" id="PF00162">
    <property type="entry name" value="PGK"/>
    <property type="match status" value="1"/>
</dbReference>
<evidence type="ECO:0000256" key="13">
    <source>
        <dbReference type="HAMAP-Rule" id="MF_00145"/>
    </source>
</evidence>
<keyword evidence="7 13" id="KW-0963">Cytoplasm</keyword>
<dbReference type="SUPFAM" id="SSF53748">
    <property type="entry name" value="Phosphoglycerate kinase"/>
    <property type="match status" value="1"/>
</dbReference>
<dbReference type="FunFam" id="3.40.50.1260:FF:000006">
    <property type="entry name" value="Phosphoglycerate kinase"/>
    <property type="match status" value="1"/>
</dbReference>
<dbReference type="PIRSF" id="PIRSF000724">
    <property type="entry name" value="Pgk"/>
    <property type="match status" value="1"/>
</dbReference>
<evidence type="ECO:0000256" key="3">
    <source>
        <dbReference type="ARBA" id="ARBA00008982"/>
    </source>
</evidence>
<dbReference type="InterPro" id="IPR001576">
    <property type="entry name" value="Phosphoglycerate_kinase"/>
</dbReference>
<dbReference type="PANTHER" id="PTHR11406">
    <property type="entry name" value="PHOSPHOGLYCERATE KINASE"/>
    <property type="match status" value="1"/>
</dbReference>
<evidence type="ECO:0000256" key="10">
    <source>
        <dbReference type="ARBA" id="ARBA00022777"/>
    </source>
</evidence>
<sequence>MASFRTLDQLDAKGKRVLLRADLNVPVRDGAITDRTRIERLTPTIKELSDKGAKVVVLSHFDRPKGKRVPEMSLRPLAEALSTALGKPVAFADDCIGPEAEAAVAKLGDGDVLLLENTRYHAGEEKNDPALSAEMAKLGDAYVNDAFSAAHRAHSSTEGVAKLLPAYAGRLMQVELEALEAALGTPSRPVVAIVGGAKVSTKLDLLGNLSRKVDVLVIGGAMANTFLAAQGHNMGKSLQEAEMHVTALRILDEARAANCEILLPRDLVVAAEFKANPATRTVGVDSVPSDMMALDVGPETVDAIEDRLRKASTLVWNGPLGAFETPPFDAATVAVAESVAGLTQSAGLKSIAGGGDTVSALRHAGVAERMTYVSSAGGAFLEWLEGKTLPGVAALSAS</sequence>
<comment type="caution">
    <text evidence="17">The sequence shown here is derived from an EMBL/GenBank/DDBJ whole genome shotgun (WGS) entry which is preliminary data.</text>
</comment>
<dbReference type="Gene3D" id="3.40.50.1260">
    <property type="entry name" value="Phosphoglycerate kinase, N-terminal domain"/>
    <property type="match status" value="2"/>
</dbReference>
<keyword evidence="9 13" id="KW-0547">Nucleotide-binding</keyword>
<feature type="binding site" evidence="13 15">
    <location>
        <position position="324"/>
    </location>
    <ligand>
        <name>ATP</name>
        <dbReference type="ChEBI" id="CHEBI:30616"/>
    </ligand>
</feature>
<evidence type="ECO:0000313" key="17">
    <source>
        <dbReference type="EMBL" id="MBB5693647.1"/>
    </source>
</evidence>
<evidence type="ECO:0000256" key="12">
    <source>
        <dbReference type="ARBA" id="ARBA00023152"/>
    </source>
</evidence>
<dbReference type="PRINTS" id="PR00477">
    <property type="entry name" value="PHGLYCKINASE"/>
</dbReference>
<keyword evidence="18" id="KW-1185">Reference proteome</keyword>
<comment type="similarity">
    <text evidence="3 13 16">Belongs to the phosphoglycerate kinase family.</text>
</comment>
<evidence type="ECO:0000313" key="18">
    <source>
        <dbReference type="Proteomes" id="UP000580654"/>
    </source>
</evidence>
<dbReference type="CDD" id="cd00318">
    <property type="entry name" value="Phosphoglycerate_kinase"/>
    <property type="match status" value="1"/>
</dbReference>
<evidence type="ECO:0000256" key="5">
    <source>
        <dbReference type="ARBA" id="ARBA00013061"/>
    </source>
</evidence>
<dbReference type="PANTHER" id="PTHR11406:SF23">
    <property type="entry name" value="PHOSPHOGLYCERATE KINASE 1, CHLOROPLASTIC-RELATED"/>
    <property type="match status" value="1"/>
</dbReference>
<accession>A0A840YBA3</accession>
<reference evidence="17 18" key="1">
    <citation type="submission" date="2020-08" db="EMBL/GenBank/DDBJ databases">
        <title>Genomic Encyclopedia of Type Strains, Phase IV (KMG-IV): sequencing the most valuable type-strain genomes for metagenomic binning, comparative biology and taxonomic classification.</title>
        <authorList>
            <person name="Goeker M."/>
        </authorList>
    </citation>
    <scope>NUCLEOTIDE SEQUENCE [LARGE SCALE GENOMIC DNA]</scope>
    <source>
        <strain evidence="17 18">DSM 25622</strain>
    </source>
</reference>
<dbReference type="GO" id="GO:0005829">
    <property type="term" value="C:cytosol"/>
    <property type="evidence" value="ECO:0007669"/>
    <property type="project" value="TreeGrafter"/>
</dbReference>
<feature type="binding site" evidence="13 15">
    <location>
        <begin position="354"/>
        <end position="357"/>
    </location>
    <ligand>
        <name>ATP</name>
        <dbReference type="ChEBI" id="CHEBI:30616"/>
    </ligand>
</feature>
<dbReference type="GO" id="GO:0043531">
    <property type="term" value="F:ADP binding"/>
    <property type="evidence" value="ECO:0007669"/>
    <property type="project" value="TreeGrafter"/>
</dbReference>
<dbReference type="GO" id="GO:0005524">
    <property type="term" value="F:ATP binding"/>
    <property type="evidence" value="ECO:0007669"/>
    <property type="project" value="UniProtKB-KW"/>
</dbReference>
<dbReference type="Proteomes" id="UP000580654">
    <property type="component" value="Unassembled WGS sequence"/>
</dbReference>
<comment type="subcellular location">
    <subcellularLocation>
        <location evidence="13">Cytoplasm</location>
    </subcellularLocation>
</comment>
<protein>
    <recommendedName>
        <fullName evidence="6 13">Phosphoglycerate kinase</fullName>
        <ecNumber evidence="5 13">2.7.2.3</ecNumber>
    </recommendedName>
</protein>
<feature type="binding site" evidence="13 14">
    <location>
        <begin position="60"/>
        <end position="63"/>
    </location>
    <ligand>
        <name>substrate</name>
    </ligand>
</feature>
<dbReference type="GO" id="GO:0004618">
    <property type="term" value="F:phosphoglycerate kinase activity"/>
    <property type="evidence" value="ECO:0007669"/>
    <property type="project" value="UniProtKB-UniRule"/>
</dbReference>
<comment type="catalytic activity">
    <reaction evidence="1 13 16">
        <text>(2R)-3-phosphoglycerate + ATP = (2R)-3-phospho-glyceroyl phosphate + ADP</text>
        <dbReference type="Rhea" id="RHEA:14801"/>
        <dbReference type="ChEBI" id="CHEBI:30616"/>
        <dbReference type="ChEBI" id="CHEBI:57604"/>
        <dbReference type="ChEBI" id="CHEBI:58272"/>
        <dbReference type="ChEBI" id="CHEBI:456216"/>
        <dbReference type="EC" id="2.7.2.3"/>
    </reaction>
</comment>
<gene>
    <name evidence="13" type="primary">pgk</name>
    <name evidence="17" type="ORF">FHS87_001680</name>
</gene>
<evidence type="ECO:0000256" key="6">
    <source>
        <dbReference type="ARBA" id="ARBA00016471"/>
    </source>
</evidence>
<dbReference type="HAMAP" id="MF_00145">
    <property type="entry name" value="Phosphoglyc_kinase"/>
    <property type="match status" value="1"/>
</dbReference>
<dbReference type="EMBL" id="JACIJD010000006">
    <property type="protein sequence ID" value="MBB5693647.1"/>
    <property type="molecule type" value="Genomic_DNA"/>
</dbReference>
<evidence type="ECO:0000256" key="11">
    <source>
        <dbReference type="ARBA" id="ARBA00022840"/>
    </source>
</evidence>
<proteinExistence type="inferred from homology"/>
<evidence type="ECO:0000256" key="1">
    <source>
        <dbReference type="ARBA" id="ARBA00000642"/>
    </source>
</evidence>
<name>A0A840YBA3_9PROT</name>
<feature type="binding site" evidence="13">
    <location>
        <position position="119"/>
    </location>
    <ligand>
        <name>substrate</name>
    </ligand>
</feature>
<feature type="binding site" evidence="14">
    <location>
        <position position="152"/>
    </location>
    <ligand>
        <name>(2R)-3-phosphoglycerate</name>
        <dbReference type="ChEBI" id="CHEBI:58272"/>
    </ligand>
</feature>
<keyword evidence="10 13" id="KW-0418">Kinase</keyword>
<feature type="binding site" evidence="14">
    <location>
        <position position="119"/>
    </location>
    <ligand>
        <name>(2R)-3-phosphoglycerate</name>
        <dbReference type="ChEBI" id="CHEBI:58272"/>
    </ligand>
</feature>
<evidence type="ECO:0000256" key="16">
    <source>
        <dbReference type="RuleBase" id="RU000532"/>
    </source>
</evidence>
<evidence type="ECO:0000256" key="14">
    <source>
        <dbReference type="PIRSR" id="PIRSR000724-1"/>
    </source>
</evidence>
<organism evidence="17 18">
    <name type="scientific">Muricoccus pecuniae</name>
    <dbReference type="NCBI Taxonomy" id="693023"/>
    <lineage>
        <taxon>Bacteria</taxon>
        <taxon>Pseudomonadati</taxon>
        <taxon>Pseudomonadota</taxon>
        <taxon>Alphaproteobacteria</taxon>
        <taxon>Acetobacterales</taxon>
        <taxon>Roseomonadaceae</taxon>
        <taxon>Muricoccus</taxon>
    </lineage>
</organism>
<evidence type="ECO:0000256" key="8">
    <source>
        <dbReference type="ARBA" id="ARBA00022679"/>
    </source>
</evidence>
<feature type="binding site" evidence="13">
    <location>
        <position position="37"/>
    </location>
    <ligand>
        <name>substrate</name>
    </ligand>
</feature>
<dbReference type="InterPro" id="IPR036043">
    <property type="entry name" value="Phosphoglycerate_kinase_sf"/>
</dbReference>
<dbReference type="RefSeq" id="WP_184516202.1">
    <property type="nucleotide sequence ID" value="NZ_JACIJD010000006.1"/>
</dbReference>
<dbReference type="FunFam" id="3.40.50.1260:FF:000031">
    <property type="entry name" value="Phosphoglycerate kinase 1"/>
    <property type="match status" value="1"/>
</dbReference>
<dbReference type="AlphaFoldDB" id="A0A840YBA3"/>
<evidence type="ECO:0000256" key="2">
    <source>
        <dbReference type="ARBA" id="ARBA00004838"/>
    </source>
</evidence>
<keyword evidence="11 13" id="KW-0067">ATP-binding</keyword>
<dbReference type="UniPathway" id="UPA00109">
    <property type="reaction ID" value="UER00185"/>
</dbReference>
<evidence type="ECO:0000256" key="4">
    <source>
        <dbReference type="ARBA" id="ARBA00011245"/>
    </source>
</evidence>
<dbReference type="GO" id="GO:0006096">
    <property type="term" value="P:glycolytic process"/>
    <property type="evidence" value="ECO:0007669"/>
    <property type="project" value="UniProtKB-UniRule"/>
</dbReference>
<feature type="binding site" evidence="13 15">
    <location>
        <position position="202"/>
    </location>
    <ligand>
        <name>ATP</name>
        <dbReference type="ChEBI" id="CHEBI:30616"/>
    </ligand>
</feature>
<evidence type="ECO:0000256" key="15">
    <source>
        <dbReference type="PIRSR" id="PIRSR000724-2"/>
    </source>
</evidence>
<comment type="subunit">
    <text evidence="4 13">Monomer.</text>
</comment>
<dbReference type="InterPro" id="IPR015824">
    <property type="entry name" value="Phosphoglycerate_kinase_N"/>
</dbReference>